<evidence type="ECO:0000313" key="2">
    <source>
        <dbReference type="EMBL" id="KKS56750.1"/>
    </source>
</evidence>
<keyword evidence="1" id="KW-1133">Transmembrane helix</keyword>
<dbReference type="Proteomes" id="UP000034837">
    <property type="component" value="Unassembled WGS sequence"/>
</dbReference>
<protein>
    <submittedName>
        <fullName evidence="2">Uncharacterized protein</fullName>
    </submittedName>
</protein>
<reference evidence="2 3" key="1">
    <citation type="journal article" date="2015" name="Nature">
        <title>rRNA introns, odd ribosomes, and small enigmatic genomes across a large radiation of phyla.</title>
        <authorList>
            <person name="Brown C.T."/>
            <person name="Hug L.A."/>
            <person name="Thomas B.C."/>
            <person name="Sharon I."/>
            <person name="Castelle C.J."/>
            <person name="Singh A."/>
            <person name="Wilkins M.J."/>
            <person name="Williams K.H."/>
            <person name="Banfield J.F."/>
        </authorList>
    </citation>
    <scope>NUCLEOTIDE SEQUENCE [LARGE SCALE GENOMIC DNA]</scope>
</reference>
<organism evidence="2 3">
    <name type="scientific">Candidatus Magasanikbacteria bacterium GW2011_GWA2_42_32</name>
    <dbReference type="NCBI Taxonomy" id="1619039"/>
    <lineage>
        <taxon>Bacteria</taxon>
        <taxon>Candidatus Magasanikiibacteriota</taxon>
    </lineage>
</organism>
<accession>A0A0G1A6U9</accession>
<name>A0A0G1A6U9_9BACT</name>
<feature type="transmembrane region" description="Helical" evidence="1">
    <location>
        <begin position="37"/>
        <end position="54"/>
    </location>
</feature>
<feature type="transmembrane region" description="Helical" evidence="1">
    <location>
        <begin position="107"/>
        <end position="130"/>
    </location>
</feature>
<dbReference type="EMBL" id="LCDO01000006">
    <property type="protein sequence ID" value="KKS56750.1"/>
    <property type="molecule type" value="Genomic_DNA"/>
</dbReference>
<keyword evidence="1" id="KW-0472">Membrane</keyword>
<comment type="caution">
    <text evidence="2">The sequence shown here is derived from an EMBL/GenBank/DDBJ whole genome shotgun (WGS) entry which is preliminary data.</text>
</comment>
<keyword evidence="1" id="KW-0812">Transmembrane</keyword>
<dbReference type="AlphaFoldDB" id="A0A0G1A6U9"/>
<proteinExistence type="predicted"/>
<evidence type="ECO:0000313" key="3">
    <source>
        <dbReference type="Proteomes" id="UP000034837"/>
    </source>
</evidence>
<gene>
    <name evidence="2" type="ORF">UV20_C0006G0033</name>
</gene>
<feature type="transmembrane region" description="Helical" evidence="1">
    <location>
        <begin position="12"/>
        <end position="31"/>
    </location>
</feature>
<sequence length="147" mass="16125">MIEKTVNKVYQVVTVILIISAWGLCLFPPIFGGMVGFAILLCLTIKMFIGKFISKVKGTAGSMLPGQSSDEEPKPTGGAAGLASKANIWALIIDYLTMPMNDLEKGALMFGWIIFPFLFFLVPVMILMLMKDTCSYFDVNLCAIIWG</sequence>
<evidence type="ECO:0000256" key="1">
    <source>
        <dbReference type="SAM" id="Phobius"/>
    </source>
</evidence>